<keyword evidence="2" id="KW-0547">Nucleotide-binding</keyword>
<feature type="compositionally biased region" description="Low complexity" evidence="4">
    <location>
        <begin position="173"/>
        <end position="188"/>
    </location>
</feature>
<sequence>MPAMATPFIVPKVALTSSSIVSEIEPQSSIAQHASTSSNAFGCNTWCKMCDVHLPTKAVPSPKRYYGADNFCSTEPLYNFDHSQVEFEAVKRTGFKSDKVSRESGKAQKLSKVSACSDNFRKTSNPKSTLPERAHHENYLKEVEALRGKLRELKGTATAPVQHRRLPEIPREVSSNSQSRQVRQSVVNKLHQILDTNKSLPTSETKRNREISDSDCSIPSGTVYTTPKRPRDVSPKDIVNHFPEKSNPSPLPPKKEVWNEVLNDDVHSKVVDSSCDSDDDEDWYLEGKTTNDLEKKLSSDGCTLTTLQQAFLHYPAHIAPRSDLVKYSSIKAEDKKVHPCLRPSLFANTPPYIRFATETTKADKPFPVIIQRTLKWKLTTVTPIIVKKIIQNSGYKFIRRTPDWVGIWGKHMKSVVFRTLKENQKLNHFPGTFQIGRKDRLWRNLQRHMSKHGKKEFGFMPRTYVLPQDIKSLRASWDKQDNTRWIVKPPASARGSGIKVVNKWVDIPKKIPLIVQKYISNPYLINGNKFDLRLYVLVTSFDPLRIYIYDNGLVRFASARYTDDLKTLNDRYIHLTNYSINKFSQSYSLNEDAGACTGHKWTLRSLWSFLDGTINIDALWSSLIDLVIKTMISGENPISQMSRVNLTSRYCSYELFGVDVLLDENLKPWLLEVNISPSLHSGSTLDTAVKGPLVTNIFNLVGYHIPNTLSQAQEVEASAKMGIRGPLCIDHRMYMIGLSQKEKDKHAHFSSLEDREMYLDSILEDLTPDDVRHLVQYEDELTQTGNFQRIFPTSKTFPYHKFLEGECYYNRLMDAWEYKYSRRREEGIDVLRSLCVREVHLDVRDVEPRSANVCLTETSSFELVPVKKSDSGSGSDTAKKRTCIAAFNVASVQGMVRLMYRLGGTRMNLLRGGQINDFANEDYAR</sequence>
<dbReference type="PANTHER" id="PTHR12241:SF162">
    <property type="entry name" value="TUBULIN MONOGLUTAMYLASE TTLL4"/>
    <property type="match status" value="1"/>
</dbReference>
<evidence type="ECO:0000313" key="5">
    <source>
        <dbReference type="EMBL" id="CAH1408059.1"/>
    </source>
</evidence>
<evidence type="ECO:0000256" key="2">
    <source>
        <dbReference type="ARBA" id="ARBA00022741"/>
    </source>
</evidence>
<dbReference type="SUPFAM" id="SSF56059">
    <property type="entry name" value="Glutathione synthetase ATP-binding domain-like"/>
    <property type="match status" value="1"/>
</dbReference>
<keyword evidence="6" id="KW-1185">Reference proteome</keyword>
<feature type="compositionally biased region" description="Polar residues" evidence="4">
    <location>
        <begin position="214"/>
        <end position="225"/>
    </location>
</feature>
<feature type="compositionally biased region" description="Basic and acidic residues" evidence="4">
    <location>
        <begin position="229"/>
        <end position="244"/>
    </location>
</feature>
<dbReference type="GO" id="GO:0000226">
    <property type="term" value="P:microtubule cytoskeleton organization"/>
    <property type="evidence" value="ECO:0007669"/>
    <property type="project" value="TreeGrafter"/>
</dbReference>
<evidence type="ECO:0000256" key="4">
    <source>
        <dbReference type="SAM" id="MobiDB-lite"/>
    </source>
</evidence>
<dbReference type="OrthoDB" id="202825at2759"/>
<evidence type="ECO:0000256" key="3">
    <source>
        <dbReference type="ARBA" id="ARBA00022840"/>
    </source>
</evidence>
<dbReference type="Gene3D" id="3.30.470.20">
    <property type="entry name" value="ATP-grasp fold, B domain"/>
    <property type="match status" value="1"/>
</dbReference>
<organism evidence="5 6">
    <name type="scientific">Nezara viridula</name>
    <name type="common">Southern green stink bug</name>
    <name type="synonym">Cimex viridulus</name>
    <dbReference type="NCBI Taxonomy" id="85310"/>
    <lineage>
        <taxon>Eukaryota</taxon>
        <taxon>Metazoa</taxon>
        <taxon>Ecdysozoa</taxon>
        <taxon>Arthropoda</taxon>
        <taxon>Hexapoda</taxon>
        <taxon>Insecta</taxon>
        <taxon>Pterygota</taxon>
        <taxon>Neoptera</taxon>
        <taxon>Paraneoptera</taxon>
        <taxon>Hemiptera</taxon>
        <taxon>Heteroptera</taxon>
        <taxon>Panheteroptera</taxon>
        <taxon>Pentatomomorpha</taxon>
        <taxon>Pentatomoidea</taxon>
        <taxon>Pentatomidae</taxon>
        <taxon>Pentatominae</taxon>
        <taxon>Nezara</taxon>
    </lineage>
</organism>
<accession>A0A9P0HS36</accession>
<protein>
    <submittedName>
        <fullName evidence="5">Uncharacterized protein</fullName>
    </submittedName>
</protein>
<feature type="compositionally biased region" description="Polar residues" evidence="4">
    <location>
        <begin position="194"/>
        <end position="203"/>
    </location>
</feature>
<dbReference type="PANTHER" id="PTHR12241">
    <property type="entry name" value="TUBULIN POLYGLUTAMYLASE"/>
    <property type="match status" value="1"/>
</dbReference>
<evidence type="ECO:0000256" key="1">
    <source>
        <dbReference type="ARBA" id="ARBA00022598"/>
    </source>
</evidence>
<dbReference type="AlphaFoldDB" id="A0A9P0HS36"/>
<dbReference type="InterPro" id="IPR004344">
    <property type="entry name" value="TTL/TTLL_fam"/>
</dbReference>
<gene>
    <name evidence="5" type="ORF">NEZAVI_LOCUS15655</name>
</gene>
<dbReference type="EMBL" id="OV725083">
    <property type="protein sequence ID" value="CAH1408059.1"/>
    <property type="molecule type" value="Genomic_DNA"/>
</dbReference>
<dbReference type="GO" id="GO:0070740">
    <property type="term" value="F:tubulin-glutamic acid ligase activity"/>
    <property type="evidence" value="ECO:0007669"/>
    <property type="project" value="TreeGrafter"/>
</dbReference>
<evidence type="ECO:0000313" key="6">
    <source>
        <dbReference type="Proteomes" id="UP001152798"/>
    </source>
</evidence>
<dbReference type="PROSITE" id="PS51221">
    <property type="entry name" value="TTL"/>
    <property type="match status" value="1"/>
</dbReference>
<dbReference type="GO" id="GO:0015631">
    <property type="term" value="F:tubulin binding"/>
    <property type="evidence" value="ECO:0007669"/>
    <property type="project" value="TreeGrafter"/>
</dbReference>
<dbReference type="GO" id="GO:0036064">
    <property type="term" value="C:ciliary basal body"/>
    <property type="evidence" value="ECO:0007669"/>
    <property type="project" value="TreeGrafter"/>
</dbReference>
<dbReference type="Pfam" id="PF03133">
    <property type="entry name" value="TTL"/>
    <property type="match status" value="1"/>
</dbReference>
<keyword evidence="1" id="KW-0436">Ligase</keyword>
<dbReference type="GO" id="GO:0005524">
    <property type="term" value="F:ATP binding"/>
    <property type="evidence" value="ECO:0007669"/>
    <property type="project" value="UniProtKB-KW"/>
</dbReference>
<keyword evidence="3" id="KW-0067">ATP-binding</keyword>
<name>A0A9P0HS36_NEZVI</name>
<dbReference type="Proteomes" id="UP001152798">
    <property type="component" value="Chromosome 7"/>
</dbReference>
<feature type="region of interest" description="Disordered" evidence="4">
    <location>
        <begin position="154"/>
        <end position="255"/>
    </location>
</feature>
<reference evidence="5" key="1">
    <citation type="submission" date="2022-01" db="EMBL/GenBank/DDBJ databases">
        <authorList>
            <person name="King R."/>
        </authorList>
    </citation>
    <scope>NUCLEOTIDE SEQUENCE</scope>
</reference>
<proteinExistence type="predicted"/>